<dbReference type="Pfam" id="PF17907">
    <property type="entry name" value="AWS"/>
    <property type="match status" value="1"/>
</dbReference>
<dbReference type="GO" id="GO:0000785">
    <property type="term" value="C:chromatin"/>
    <property type="evidence" value="ECO:0000318"/>
    <property type="project" value="GO_Central"/>
</dbReference>
<dbReference type="PROSITE" id="PS50868">
    <property type="entry name" value="POST_SET"/>
    <property type="match status" value="1"/>
</dbReference>
<organism evidence="8 9">
    <name type="scientific">Juglans regia</name>
    <name type="common">English walnut</name>
    <dbReference type="NCBI Taxonomy" id="51240"/>
    <lineage>
        <taxon>Eukaryota</taxon>
        <taxon>Viridiplantae</taxon>
        <taxon>Streptophyta</taxon>
        <taxon>Embryophyta</taxon>
        <taxon>Tracheophyta</taxon>
        <taxon>Spermatophyta</taxon>
        <taxon>Magnoliopsida</taxon>
        <taxon>eudicotyledons</taxon>
        <taxon>Gunneridae</taxon>
        <taxon>Pentapetalae</taxon>
        <taxon>rosids</taxon>
        <taxon>fabids</taxon>
        <taxon>Fagales</taxon>
        <taxon>Juglandaceae</taxon>
        <taxon>Juglans</taxon>
    </lineage>
</organism>
<dbReference type="SUPFAM" id="SSF82199">
    <property type="entry name" value="SET domain"/>
    <property type="match status" value="1"/>
</dbReference>
<gene>
    <name evidence="9" type="primary">LOC109011395</name>
</gene>
<name>A0A2I4GW55_JUGRE</name>
<dbReference type="FunFam" id="2.170.270.10:FF:000028">
    <property type="entry name" value="Histone-lysine N-methyltransferase"/>
    <property type="match status" value="1"/>
</dbReference>
<dbReference type="PANTHER" id="PTHR22884">
    <property type="entry name" value="SET DOMAIN PROTEINS"/>
    <property type="match status" value="1"/>
</dbReference>
<dbReference type="InterPro" id="IPR046341">
    <property type="entry name" value="SET_dom_sf"/>
</dbReference>
<evidence type="ECO:0000256" key="1">
    <source>
        <dbReference type="ARBA" id="ARBA00004123"/>
    </source>
</evidence>
<keyword evidence="5" id="KW-0808">Transferase</keyword>
<dbReference type="Pfam" id="PF00856">
    <property type="entry name" value="SET"/>
    <property type="match status" value="1"/>
</dbReference>
<reference evidence="9" key="1">
    <citation type="submission" date="2025-08" db="UniProtKB">
        <authorList>
            <consortium name="RefSeq"/>
        </authorList>
    </citation>
    <scope>IDENTIFICATION</scope>
    <source>
        <tissue evidence="9">Leaves</tissue>
    </source>
</reference>
<evidence type="ECO:0000313" key="8">
    <source>
        <dbReference type="Proteomes" id="UP000235220"/>
    </source>
</evidence>
<dbReference type="SMART" id="SM00317">
    <property type="entry name" value="SET"/>
    <property type="match status" value="1"/>
</dbReference>
<dbReference type="KEGG" id="jre:109011395"/>
<evidence type="ECO:0000256" key="2">
    <source>
        <dbReference type="ARBA" id="ARBA00004286"/>
    </source>
</evidence>
<dbReference type="RefSeq" id="XP_018848121.1">
    <property type="nucleotide sequence ID" value="XM_018992576.2"/>
</dbReference>
<dbReference type="GeneID" id="109011395"/>
<evidence type="ECO:0000256" key="4">
    <source>
        <dbReference type="ARBA" id="ARBA00022603"/>
    </source>
</evidence>
<dbReference type="InterPro" id="IPR001214">
    <property type="entry name" value="SET_dom"/>
</dbReference>
<evidence type="ECO:0000256" key="3">
    <source>
        <dbReference type="ARBA" id="ARBA00022454"/>
    </source>
</evidence>
<dbReference type="Gene3D" id="2.170.270.10">
    <property type="entry name" value="SET domain"/>
    <property type="match status" value="1"/>
</dbReference>
<dbReference type="Gramene" id="Jr06_01480_p1">
    <property type="protein sequence ID" value="cds.Jr06_01480_p1"/>
    <property type="gene ID" value="Jr06_01480"/>
</dbReference>
<dbReference type="FunCoup" id="A0A2I4GW55">
    <property type="interactions" value="1626"/>
</dbReference>
<dbReference type="InterPro" id="IPR006560">
    <property type="entry name" value="AWS_dom"/>
</dbReference>
<dbReference type="AlphaFoldDB" id="A0A2I4GW55"/>
<dbReference type="Proteomes" id="UP000235220">
    <property type="component" value="Chromosome 6"/>
</dbReference>
<dbReference type="PROSITE" id="PS50280">
    <property type="entry name" value="SET"/>
    <property type="match status" value="1"/>
</dbReference>
<dbReference type="GO" id="GO:0005634">
    <property type="term" value="C:nucleus"/>
    <property type="evidence" value="ECO:0000318"/>
    <property type="project" value="GO_Central"/>
</dbReference>
<dbReference type="GO" id="GO:0046975">
    <property type="term" value="F:histone H3K36 methyltransferase activity"/>
    <property type="evidence" value="ECO:0000318"/>
    <property type="project" value="GO_Central"/>
</dbReference>
<evidence type="ECO:0000256" key="5">
    <source>
        <dbReference type="ARBA" id="ARBA00022679"/>
    </source>
</evidence>
<protein>
    <submittedName>
        <fullName evidence="9">Histone-lysine N-methyltransferase ASHH1 isoform X1</fullName>
    </submittedName>
</protein>
<dbReference type="OrthoDB" id="2422440at2759"/>
<keyword evidence="7" id="KW-0539">Nucleus</keyword>
<evidence type="ECO:0000256" key="6">
    <source>
        <dbReference type="ARBA" id="ARBA00022691"/>
    </source>
</evidence>
<keyword evidence="4" id="KW-0489">Methyltransferase</keyword>
<dbReference type="PROSITE" id="PS51215">
    <property type="entry name" value="AWS"/>
    <property type="match status" value="1"/>
</dbReference>
<dbReference type="InterPro" id="IPR050777">
    <property type="entry name" value="SET2_Histone-Lys_MeTrsfase"/>
</dbReference>
<keyword evidence="3" id="KW-0158">Chromosome</keyword>
<dbReference type="GO" id="GO:0006355">
    <property type="term" value="P:regulation of DNA-templated transcription"/>
    <property type="evidence" value="ECO:0000318"/>
    <property type="project" value="GO_Central"/>
</dbReference>
<dbReference type="SMART" id="SM00570">
    <property type="entry name" value="AWS"/>
    <property type="match status" value="1"/>
</dbReference>
<keyword evidence="8" id="KW-1185">Reference proteome</keyword>
<dbReference type="STRING" id="51240.A0A2I4GW55"/>
<sequence>MDYVCLKDQHTEDLPEYIEINQNDFSYRKHKKQKEEDIAICECKYNANYLDSACGERCWNVLTSTECTPGYCPCGVFCRNQRFQKCEYAQTRLFKTQGRGWGLLADEDIKAGQFIIEYCGEVISWKEAKQRSQAYEIQGLKDAFIISLNASESIDATRKGSLARFINHSCQPNCETRKWTVLGEVRVGIFAKEDISKGTELGYDYNFEWYGGAKVRCLCGAASCCGFLGAKSRGFLEDTYVWEDDDERYSVEKIPLYDSAEDEPSSKLLKSMNSSNSEHNVDGENKYSLTRAVSGGSQNQFEYAALVVQPPDLVPMLDVVKEIKAEASEGIKLYSQDTQQAFSQKNAMISRIRSNSACRNYHIGPGSLSNKRSKQYFNGRPKQLAQKQVDAKAAALLFASKEAQEEILRNEAIKNDANSELDSLYNEIRPAIEEHERDNQDNVATSVAEKWIAACCLELKAEFDLHSSIVRNIVCTRRRPITQAKPSEGDSENGIMPLTN</sequence>
<evidence type="ECO:0000256" key="7">
    <source>
        <dbReference type="ARBA" id="ARBA00023242"/>
    </source>
</evidence>
<keyword evidence="6" id="KW-0949">S-adenosyl-L-methionine</keyword>
<evidence type="ECO:0000313" key="9">
    <source>
        <dbReference type="RefSeq" id="XP_018848121.1"/>
    </source>
</evidence>
<dbReference type="InterPro" id="IPR003616">
    <property type="entry name" value="Post-SET_dom"/>
</dbReference>
<comment type="subcellular location">
    <subcellularLocation>
        <location evidence="2">Chromosome</location>
    </subcellularLocation>
    <subcellularLocation>
        <location evidence="1">Nucleus</location>
    </subcellularLocation>
</comment>
<dbReference type="GO" id="GO:0032259">
    <property type="term" value="P:methylation"/>
    <property type="evidence" value="ECO:0007669"/>
    <property type="project" value="UniProtKB-KW"/>
</dbReference>
<proteinExistence type="predicted"/>
<accession>A0A2I4GW55</accession>